<keyword evidence="7" id="KW-0067">ATP-binding</keyword>
<dbReference type="PANTHER" id="PTHR41523">
    <property type="entry name" value="TWO-COMPONENT SYSTEM SENSOR PROTEIN"/>
    <property type="match status" value="1"/>
</dbReference>
<dbReference type="GO" id="GO:0004673">
    <property type="term" value="F:protein histidine kinase activity"/>
    <property type="evidence" value="ECO:0007669"/>
    <property type="project" value="UniProtKB-EC"/>
</dbReference>
<keyword evidence="9" id="KW-1133">Transmembrane helix</keyword>
<dbReference type="Pfam" id="PF07568">
    <property type="entry name" value="HisKA_2"/>
    <property type="match status" value="1"/>
</dbReference>
<dbReference type="KEGG" id="muh:HYN43_004120"/>
<dbReference type="InterPro" id="IPR003594">
    <property type="entry name" value="HATPase_dom"/>
</dbReference>
<reference evidence="12 13" key="1">
    <citation type="submission" date="2018-10" db="EMBL/GenBank/DDBJ databases">
        <title>Genome sequencing of Mucilaginibacter sp. HYN0043.</title>
        <authorList>
            <person name="Kim M."/>
            <person name="Yi H."/>
        </authorList>
    </citation>
    <scope>NUCLEOTIDE SEQUENCE [LARGE SCALE GENOMIC DNA]</scope>
    <source>
        <strain evidence="12 13">HYN0043</strain>
    </source>
</reference>
<feature type="transmembrane region" description="Helical" evidence="9">
    <location>
        <begin position="504"/>
        <end position="523"/>
    </location>
</feature>
<keyword evidence="9" id="KW-0812">Transmembrane</keyword>
<dbReference type="AlphaFoldDB" id="A0A494VI73"/>
<evidence type="ECO:0000256" key="9">
    <source>
        <dbReference type="SAM" id="Phobius"/>
    </source>
</evidence>
<dbReference type="InterPro" id="IPR011495">
    <property type="entry name" value="Sig_transdc_His_kin_sub2_dim/P"/>
</dbReference>
<feature type="signal peptide" evidence="10">
    <location>
        <begin position="1"/>
        <end position="20"/>
    </location>
</feature>
<keyword evidence="4" id="KW-0808">Transferase</keyword>
<protein>
    <recommendedName>
        <fullName evidence="2">histidine kinase</fullName>
        <ecNumber evidence="2">2.7.13.3</ecNumber>
    </recommendedName>
</protein>
<dbReference type="GO" id="GO:0005524">
    <property type="term" value="F:ATP binding"/>
    <property type="evidence" value="ECO:0007669"/>
    <property type="project" value="UniProtKB-KW"/>
</dbReference>
<evidence type="ECO:0000256" key="1">
    <source>
        <dbReference type="ARBA" id="ARBA00000085"/>
    </source>
</evidence>
<keyword evidence="5" id="KW-0547">Nucleotide-binding</keyword>
<evidence type="ECO:0000313" key="12">
    <source>
        <dbReference type="EMBL" id="AYL94536.1"/>
    </source>
</evidence>
<dbReference type="EC" id="2.7.13.3" evidence="2"/>
<dbReference type="Proteomes" id="UP000270046">
    <property type="component" value="Chromosome"/>
</dbReference>
<evidence type="ECO:0000259" key="11">
    <source>
        <dbReference type="PROSITE" id="PS50109"/>
    </source>
</evidence>
<evidence type="ECO:0000256" key="7">
    <source>
        <dbReference type="ARBA" id="ARBA00022840"/>
    </source>
</evidence>
<evidence type="ECO:0000256" key="6">
    <source>
        <dbReference type="ARBA" id="ARBA00022777"/>
    </source>
</evidence>
<keyword evidence="3" id="KW-0597">Phosphoprotein</keyword>
<organism evidence="12 13">
    <name type="scientific">Mucilaginibacter celer</name>
    <dbReference type="NCBI Taxonomy" id="2305508"/>
    <lineage>
        <taxon>Bacteria</taxon>
        <taxon>Pseudomonadati</taxon>
        <taxon>Bacteroidota</taxon>
        <taxon>Sphingobacteriia</taxon>
        <taxon>Sphingobacteriales</taxon>
        <taxon>Sphingobacteriaceae</taxon>
        <taxon>Mucilaginibacter</taxon>
    </lineage>
</organism>
<evidence type="ECO:0000256" key="3">
    <source>
        <dbReference type="ARBA" id="ARBA00022553"/>
    </source>
</evidence>
<feature type="domain" description="Histidine kinase" evidence="11">
    <location>
        <begin position="567"/>
        <end position="759"/>
    </location>
</feature>
<dbReference type="InterPro" id="IPR019734">
    <property type="entry name" value="TPR_rpt"/>
</dbReference>
<dbReference type="RefSeq" id="WP_119408254.1">
    <property type="nucleotide sequence ID" value="NZ_CP032869.1"/>
</dbReference>
<name>A0A494VI73_9SPHI</name>
<evidence type="ECO:0000256" key="8">
    <source>
        <dbReference type="SAM" id="Coils"/>
    </source>
</evidence>
<dbReference type="Gene3D" id="3.30.565.10">
    <property type="entry name" value="Histidine kinase-like ATPase, C-terminal domain"/>
    <property type="match status" value="1"/>
</dbReference>
<dbReference type="InterPro" id="IPR011990">
    <property type="entry name" value="TPR-like_helical_dom_sf"/>
</dbReference>
<keyword evidence="13" id="KW-1185">Reference proteome</keyword>
<dbReference type="PANTHER" id="PTHR41523:SF8">
    <property type="entry name" value="ETHYLENE RESPONSE SENSOR PROTEIN"/>
    <property type="match status" value="1"/>
</dbReference>
<keyword evidence="10" id="KW-0732">Signal</keyword>
<dbReference type="SMART" id="SM00387">
    <property type="entry name" value="HATPase_c"/>
    <property type="match status" value="1"/>
</dbReference>
<evidence type="ECO:0000256" key="4">
    <source>
        <dbReference type="ARBA" id="ARBA00022679"/>
    </source>
</evidence>
<feature type="coiled-coil region" evidence="8">
    <location>
        <begin position="540"/>
        <end position="567"/>
    </location>
</feature>
<accession>A0A494VI73</accession>
<proteinExistence type="predicted"/>
<keyword evidence="8" id="KW-0175">Coiled coil</keyword>
<sequence>MFKYITLCFIVVFFATGSLAQKKMDVATIKLSLDNQKNKVDTNTIKLQIRLGSYYLNKIGDHKEVLDSGITAFNKAIQMSMAIRSIKWLNEALMLKGAAYFKQTDLKQGKAAFMQVVSYYRKTGDTYAEGQTWARLGDNISVDLTDAQAIPDKISSYGQARALFKQNGKKVDEADMIRSIADIHLNQKKLDLAEGELKQALKQYQSVGYKRLATTYHSLAEISKQKIDLHNELRYRLEVIKTMEGTADTALADFYYAKVALVYADLNKYDQSLTYILKSAEILKQRKQYEDFYGYLSLIIYDYITAKRPKEALAYLKKAVNDVPPVILAQQVDMYEAFGNIYVALKDYPKAELYYLKMMEVYKTTTFNKDFYTTNEQMVTDFVHYNETMGGFYLLTRQFKKAGVYTEQILKLKPESIRPITLTKIHRMQFRVDSAAGNYVSAIKHFEINKRIDDSLFNAIKNKQIEELDFTYKTNATKQQIKLLQMQTNSQKAEIQKANMQRNITFAGVAMLLAIAGFAFNGYRLKQQSNRQLQLKQAEINAQNTSLQKLVHEKDNLLDEKDWLLKEVHHRVKNNLQIVMSLLNTQSAFLKNNAALAAIRESQNRVQAIALIHQKLYSNSGVAYIDMSVYINELISYLADCYNPSGRGIRFEQTVQPIKLDVGQAVPVGLILNEAITNSIKYAFEGRGGEIKIALQLAEETIVLTIADNGNGLPPGFDVRQANSLGMEMMKALSKQLGGYFKIENCQGAVITVEFKAETILSKIETNTLYS</sequence>
<evidence type="ECO:0000313" key="13">
    <source>
        <dbReference type="Proteomes" id="UP000270046"/>
    </source>
</evidence>
<dbReference type="Pfam" id="PF02518">
    <property type="entry name" value="HATPase_c"/>
    <property type="match status" value="1"/>
</dbReference>
<dbReference type="PROSITE" id="PS50109">
    <property type="entry name" value="HIS_KIN"/>
    <property type="match status" value="1"/>
</dbReference>
<dbReference type="Gene3D" id="1.25.40.10">
    <property type="entry name" value="Tetratricopeptide repeat domain"/>
    <property type="match status" value="2"/>
</dbReference>
<dbReference type="SUPFAM" id="SSF48452">
    <property type="entry name" value="TPR-like"/>
    <property type="match status" value="2"/>
</dbReference>
<keyword evidence="6" id="KW-0418">Kinase</keyword>
<gene>
    <name evidence="12" type="ORF">HYN43_004120</name>
</gene>
<evidence type="ECO:0000256" key="5">
    <source>
        <dbReference type="ARBA" id="ARBA00022741"/>
    </source>
</evidence>
<evidence type="ECO:0000256" key="2">
    <source>
        <dbReference type="ARBA" id="ARBA00012438"/>
    </source>
</evidence>
<dbReference type="InterPro" id="IPR005467">
    <property type="entry name" value="His_kinase_dom"/>
</dbReference>
<dbReference type="InterPro" id="IPR036890">
    <property type="entry name" value="HATPase_C_sf"/>
</dbReference>
<dbReference type="SUPFAM" id="SSF55874">
    <property type="entry name" value="ATPase domain of HSP90 chaperone/DNA topoisomerase II/histidine kinase"/>
    <property type="match status" value="1"/>
</dbReference>
<dbReference type="Gene3D" id="3.30.450.20">
    <property type="entry name" value="PAS domain"/>
    <property type="match status" value="1"/>
</dbReference>
<comment type="catalytic activity">
    <reaction evidence="1">
        <text>ATP + protein L-histidine = ADP + protein N-phospho-L-histidine.</text>
        <dbReference type="EC" id="2.7.13.3"/>
    </reaction>
</comment>
<dbReference type="SMART" id="SM00028">
    <property type="entry name" value="TPR"/>
    <property type="match status" value="4"/>
</dbReference>
<dbReference type="OrthoDB" id="1523170at2"/>
<keyword evidence="9" id="KW-0472">Membrane</keyword>
<feature type="chain" id="PRO_5019745464" description="histidine kinase" evidence="10">
    <location>
        <begin position="21"/>
        <end position="771"/>
    </location>
</feature>
<dbReference type="EMBL" id="CP032869">
    <property type="protein sequence ID" value="AYL94536.1"/>
    <property type="molecule type" value="Genomic_DNA"/>
</dbReference>
<evidence type="ECO:0000256" key="10">
    <source>
        <dbReference type="SAM" id="SignalP"/>
    </source>
</evidence>